<sequence length="388" mass="44141">MEVLVTVGHTLRVLSVGLMISRLYREKGFCKGLSWKTQALFLIVFVCDAIISMPRRKSDFIEDPFTPLYSATLLTGQLIVLTLFACHYKVHSFPQKYEEKEVLLNFRVLLDCIAILPQVFMLSKIRGVQLGFFTCYFLLLVSYKLCLIVAMGLDNIYRGIEFSTQIVVLSFLQLFTYIMFFIIPRRQGICTSLVRSVLRRNRPFKNTLPKIYDSKGDTNFDILTPFSLFDSPDLSSLPPGVTRGYTLPSGYKPKSVRDLETEMLNIIEEWLNEGDLRENIPDYKDITEDFIPEGMEDGRLDSEEDKEPSFGTCDDRRVHNIVTCPGNMGDEAMHNTRSGSMITLSSDRATLTDSQNDLTIIEETGSFEINALNEQVKLVGKSTLPSIY</sequence>
<organism evidence="12 13">
    <name type="scientific">Ranatra chinensis</name>
    <dbReference type="NCBI Taxonomy" id="642074"/>
    <lineage>
        <taxon>Eukaryota</taxon>
        <taxon>Metazoa</taxon>
        <taxon>Ecdysozoa</taxon>
        <taxon>Arthropoda</taxon>
        <taxon>Hexapoda</taxon>
        <taxon>Insecta</taxon>
        <taxon>Pterygota</taxon>
        <taxon>Neoptera</taxon>
        <taxon>Paraneoptera</taxon>
        <taxon>Hemiptera</taxon>
        <taxon>Heteroptera</taxon>
        <taxon>Panheteroptera</taxon>
        <taxon>Nepomorpha</taxon>
        <taxon>Nepidae</taxon>
        <taxon>Ranatrinae</taxon>
        <taxon>Ranatra</taxon>
    </lineage>
</organism>
<protein>
    <submittedName>
        <fullName evidence="12">Uncharacterized protein</fullName>
    </submittedName>
</protein>
<dbReference type="GO" id="GO:0005789">
    <property type="term" value="C:endoplasmic reticulum membrane"/>
    <property type="evidence" value="ECO:0007669"/>
    <property type="project" value="UniProtKB-SubCell"/>
</dbReference>
<dbReference type="GO" id="GO:0016192">
    <property type="term" value="P:vesicle-mediated transport"/>
    <property type="evidence" value="ECO:0007669"/>
    <property type="project" value="UniProtKB-KW"/>
</dbReference>
<proteinExistence type="inferred from homology"/>
<dbReference type="EMBL" id="JBFDAA010000018">
    <property type="protein sequence ID" value="KAL1116240.1"/>
    <property type="molecule type" value="Genomic_DNA"/>
</dbReference>
<keyword evidence="3" id="KW-0813">Transport</keyword>
<dbReference type="Proteomes" id="UP001558652">
    <property type="component" value="Unassembled WGS sequence"/>
</dbReference>
<evidence type="ECO:0000256" key="9">
    <source>
        <dbReference type="ARBA" id="ARBA00023136"/>
    </source>
</evidence>
<evidence type="ECO:0000256" key="1">
    <source>
        <dbReference type="ARBA" id="ARBA00004477"/>
    </source>
</evidence>
<evidence type="ECO:0000256" key="8">
    <source>
        <dbReference type="ARBA" id="ARBA00022989"/>
    </source>
</evidence>
<evidence type="ECO:0000313" key="12">
    <source>
        <dbReference type="EMBL" id="KAL1116240.1"/>
    </source>
</evidence>
<evidence type="ECO:0000256" key="5">
    <source>
        <dbReference type="ARBA" id="ARBA00022824"/>
    </source>
</evidence>
<feature type="transmembrane region" description="Helical" evidence="11">
    <location>
        <begin position="67"/>
        <end position="90"/>
    </location>
</feature>
<evidence type="ECO:0000256" key="6">
    <source>
        <dbReference type="ARBA" id="ARBA00022892"/>
    </source>
</evidence>
<dbReference type="AlphaFoldDB" id="A0ABD0YLX5"/>
<name>A0ABD0YLX5_9HEMI</name>
<keyword evidence="8 11" id="KW-1133">Transmembrane helix</keyword>
<feature type="transmembrane region" description="Helical" evidence="11">
    <location>
        <begin position="162"/>
        <end position="183"/>
    </location>
</feature>
<gene>
    <name evidence="12" type="ORF">AAG570_005735</name>
</gene>
<reference evidence="12 13" key="1">
    <citation type="submission" date="2024-07" db="EMBL/GenBank/DDBJ databases">
        <title>Chromosome-level genome assembly of the water stick insect Ranatra chinensis (Heteroptera: Nepidae).</title>
        <authorList>
            <person name="Liu X."/>
        </authorList>
    </citation>
    <scope>NUCLEOTIDE SEQUENCE [LARGE SCALE GENOMIC DNA]</scope>
    <source>
        <strain evidence="12">Cailab_2021Rc</strain>
        <tissue evidence="12">Muscle</tissue>
    </source>
</reference>
<keyword evidence="5" id="KW-0256">Endoplasmic reticulum</keyword>
<keyword evidence="13" id="KW-1185">Reference proteome</keyword>
<comment type="caution">
    <text evidence="12">The sequence shown here is derived from an EMBL/GenBank/DDBJ whole genome shotgun (WGS) entry which is preliminary data.</text>
</comment>
<comment type="similarity">
    <text evidence="2">Belongs to the ERD2 family.</text>
</comment>
<evidence type="ECO:0000256" key="7">
    <source>
        <dbReference type="ARBA" id="ARBA00022927"/>
    </source>
</evidence>
<feature type="transmembrane region" description="Helical" evidence="11">
    <location>
        <begin position="128"/>
        <end position="150"/>
    </location>
</feature>
<keyword evidence="10" id="KW-0675">Receptor</keyword>
<comment type="subcellular location">
    <subcellularLocation>
        <location evidence="1">Endoplasmic reticulum membrane</location>
        <topology evidence="1">Multi-pass membrane protein</topology>
    </subcellularLocation>
</comment>
<evidence type="ECO:0000256" key="10">
    <source>
        <dbReference type="ARBA" id="ARBA00023170"/>
    </source>
</evidence>
<keyword evidence="4 11" id="KW-0812">Transmembrane</keyword>
<dbReference type="Pfam" id="PF00810">
    <property type="entry name" value="ER_lumen_recept"/>
    <property type="match status" value="1"/>
</dbReference>
<dbReference type="InterPro" id="IPR000133">
    <property type="entry name" value="ER_ret_rcpt"/>
</dbReference>
<dbReference type="GO" id="GO:0015031">
    <property type="term" value="P:protein transport"/>
    <property type="evidence" value="ECO:0007669"/>
    <property type="project" value="UniProtKB-KW"/>
</dbReference>
<evidence type="ECO:0000256" key="4">
    <source>
        <dbReference type="ARBA" id="ARBA00022692"/>
    </source>
</evidence>
<keyword evidence="6" id="KW-0931">ER-Golgi transport</keyword>
<accession>A0ABD0YLX5</accession>
<feature type="transmembrane region" description="Helical" evidence="11">
    <location>
        <begin position="37"/>
        <end position="55"/>
    </location>
</feature>
<keyword evidence="7" id="KW-0653">Protein transport</keyword>
<evidence type="ECO:0000256" key="2">
    <source>
        <dbReference type="ARBA" id="ARBA00010120"/>
    </source>
</evidence>
<evidence type="ECO:0000313" key="13">
    <source>
        <dbReference type="Proteomes" id="UP001558652"/>
    </source>
</evidence>
<evidence type="ECO:0000256" key="3">
    <source>
        <dbReference type="ARBA" id="ARBA00022448"/>
    </source>
</evidence>
<evidence type="ECO:0000256" key="11">
    <source>
        <dbReference type="SAM" id="Phobius"/>
    </source>
</evidence>
<keyword evidence="9 11" id="KW-0472">Membrane</keyword>